<name>A0A3B0F4W1_PSEPS</name>
<evidence type="ECO:0000256" key="8">
    <source>
        <dbReference type="ARBA" id="ARBA00023136"/>
    </source>
</evidence>
<dbReference type="InterPro" id="IPR035906">
    <property type="entry name" value="MetI-like_sf"/>
</dbReference>
<comment type="similarity">
    <text evidence="2">Belongs to the binding-protein-dependent transport system permease family. MalFG subfamily.</text>
</comment>
<feature type="transmembrane region" description="Helical" evidence="9">
    <location>
        <begin position="176"/>
        <end position="198"/>
    </location>
</feature>
<dbReference type="GO" id="GO:0015423">
    <property type="term" value="F:ABC-type maltose transporter activity"/>
    <property type="evidence" value="ECO:0007669"/>
    <property type="project" value="TreeGrafter"/>
</dbReference>
<dbReference type="Proteomes" id="UP000273159">
    <property type="component" value="Unassembled WGS sequence"/>
</dbReference>
<dbReference type="RefSeq" id="WP_120693592.1">
    <property type="nucleotide sequence ID" value="NZ_RBNH01000026.1"/>
</dbReference>
<keyword evidence="5" id="KW-0762">Sugar transport</keyword>
<evidence type="ECO:0000313" key="11">
    <source>
        <dbReference type="EMBL" id="RKO20214.1"/>
    </source>
</evidence>
<dbReference type="Pfam" id="PF00528">
    <property type="entry name" value="BPD_transp_1"/>
    <property type="match status" value="1"/>
</dbReference>
<dbReference type="EMBL" id="RBNH01000026">
    <property type="protein sequence ID" value="RKO20214.1"/>
    <property type="molecule type" value="Genomic_DNA"/>
</dbReference>
<dbReference type="PANTHER" id="PTHR32243">
    <property type="entry name" value="MALTOSE TRANSPORT SYSTEM PERMEASE-RELATED"/>
    <property type="match status" value="1"/>
</dbReference>
<evidence type="ECO:0000259" key="10">
    <source>
        <dbReference type="PROSITE" id="PS50928"/>
    </source>
</evidence>
<keyword evidence="4" id="KW-1003">Cell membrane</keyword>
<evidence type="ECO:0000256" key="6">
    <source>
        <dbReference type="ARBA" id="ARBA00022692"/>
    </source>
</evidence>
<comment type="caution">
    <text evidence="11">The sequence shown here is derived from an EMBL/GenBank/DDBJ whole genome shotgun (WGS) entry which is preliminary data.</text>
</comment>
<feature type="transmembrane region" description="Helical" evidence="9">
    <location>
        <begin position="101"/>
        <end position="127"/>
    </location>
</feature>
<feature type="transmembrane region" description="Helical" evidence="9">
    <location>
        <begin position="247"/>
        <end position="271"/>
    </location>
</feature>
<feature type="domain" description="ABC transmembrane type-1" evidence="10">
    <location>
        <begin position="102"/>
        <end position="299"/>
    </location>
</feature>
<gene>
    <name evidence="11" type="ORF">D7Z96_19210</name>
</gene>
<sequence>MTSLLTDAPEQTPAPARRPALRVRKDGLEMPRGRRWWQEVGWRHAVGLAGVAFAGFPVLYIISAAFNPLGSVATTEIIPNTFSLVNFETLLGGSKGPFGLWYLNTLVLCTVVSVAQVLLSTLAAYAFSRFRFYGRRGGLLALLLVQMFPQFLAVVALFLMIADFGRIIPGIGLNTLAGYALVLMGGALGQVWLIKGFFDSIPHELDEAARIDGAGHFRTFTSVILPLIRPVLAVTGLLVFVSVIGEYILASIFLTDNSVKTLAVGMFGIIAGDRSNNLGVFAAGSVMIALPVLLLFLYLQKFIVGGLTAGSVK</sequence>
<keyword evidence="8 9" id="KW-0472">Membrane</keyword>
<reference evidence="11 12" key="1">
    <citation type="submission" date="2018-10" db="EMBL/GenBank/DDBJ databases">
        <title>Genome-guide identification and characterization of bacteria that degrade polycyclic aromatic hydrocarbons and resist hexavalent chromium simultaneously.</title>
        <authorList>
            <person name="Feng H."/>
        </authorList>
    </citation>
    <scope>NUCLEOTIDE SEQUENCE [LARGE SCALE GENOMIC DNA]</scope>
    <source>
        <strain evidence="11 12">J015</strain>
    </source>
</reference>
<feature type="transmembrane region" description="Helical" evidence="9">
    <location>
        <begin position="139"/>
        <end position="161"/>
    </location>
</feature>
<dbReference type="InterPro" id="IPR050901">
    <property type="entry name" value="BP-dep_ABC_trans_perm"/>
</dbReference>
<evidence type="ECO:0000256" key="3">
    <source>
        <dbReference type="ARBA" id="ARBA00022448"/>
    </source>
</evidence>
<feature type="transmembrane region" description="Helical" evidence="9">
    <location>
        <begin position="219"/>
        <end position="241"/>
    </location>
</feature>
<dbReference type="GO" id="GO:0042956">
    <property type="term" value="P:maltodextrin transmembrane transport"/>
    <property type="evidence" value="ECO:0007669"/>
    <property type="project" value="TreeGrafter"/>
</dbReference>
<accession>A0A3B0F4W1</accession>
<evidence type="ECO:0000256" key="1">
    <source>
        <dbReference type="ARBA" id="ARBA00004651"/>
    </source>
</evidence>
<feature type="transmembrane region" description="Helical" evidence="9">
    <location>
        <begin position="278"/>
        <end position="299"/>
    </location>
</feature>
<dbReference type="PANTHER" id="PTHR32243:SF50">
    <property type="entry name" value="MALTOSE_MALTODEXTRIN TRANSPORT SYSTEM PERMEASE PROTEIN MALG"/>
    <property type="match status" value="1"/>
</dbReference>
<comment type="subcellular location">
    <subcellularLocation>
        <location evidence="1 9">Cell membrane</location>
        <topology evidence="1 9">Multi-pass membrane protein</topology>
    </subcellularLocation>
</comment>
<dbReference type="InterPro" id="IPR000515">
    <property type="entry name" value="MetI-like"/>
</dbReference>
<proteinExistence type="inferred from homology"/>
<evidence type="ECO:0000256" key="9">
    <source>
        <dbReference type="RuleBase" id="RU363032"/>
    </source>
</evidence>
<reference evidence="12" key="2">
    <citation type="submission" date="2018-10" db="EMBL/GenBank/DDBJ databases">
        <authorList>
            <person name="Wang Y."/>
            <person name="Wang J."/>
            <person name="Yang X."/>
            <person name="Wang Z."/>
            <person name="Huang Y."/>
        </authorList>
    </citation>
    <scope>NUCLEOTIDE SEQUENCE [LARGE SCALE GENOMIC DNA]</scope>
    <source>
        <strain evidence="12">J015</strain>
    </source>
</reference>
<organism evidence="11 12">
    <name type="scientific">Pseudarthrobacter phenanthrenivorans</name>
    <name type="common">Arthrobacter phenanthrenivorans</name>
    <dbReference type="NCBI Taxonomy" id="361575"/>
    <lineage>
        <taxon>Bacteria</taxon>
        <taxon>Bacillati</taxon>
        <taxon>Actinomycetota</taxon>
        <taxon>Actinomycetes</taxon>
        <taxon>Micrococcales</taxon>
        <taxon>Micrococcaceae</taxon>
        <taxon>Pseudarthrobacter</taxon>
    </lineage>
</organism>
<dbReference type="AlphaFoldDB" id="A0A3B0F4W1"/>
<keyword evidence="7 9" id="KW-1133">Transmembrane helix</keyword>
<keyword evidence="6 9" id="KW-0812">Transmembrane</keyword>
<dbReference type="SUPFAM" id="SSF161098">
    <property type="entry name" value="MetI-like"/>
    <property type="match status" value="1"/>
</dbReference>
<evidence type="ECO:0000256" key="5">
    <source>
        <dbReference type="ARBA" id="ARBA00022597"/>
    </source>
</evidence>
<evidence type="ECO:0000313" key="12">
    <source>
        <dbReference type="Proteomes" id="UP000273159"/>
    </source>
</evidence>
<evidence type="ECO:0000256" key="2">
    <source>
        <dbReference type="ARBA" id="ARBA00009047"/>
    </source>
</evidence>
<protein>
    <submittedName>
        <fullName evidence="11">Sugar ABC transporter permease</fullName>
    </submittedName>
</protein>
<feature type="transmembrane region" description="Helical" evidence="9">
    <location>
        <begin position="40"/>
        <end position="62"/>
    </location>
</feature>
<keyword evidence="3 9" id="KW-0813">Transport</keyword>
<dbReference type="GO" id="GO:0005886">
    <property type="term" value="C:plasma membrane"/>
    <property type="evidence" value="ECO:0007669"/>
    <property type="project" value="UniProtKB-SubCell"/>
</dbReference>
<evidence type="ECO:0000256" key="4">
    <source>
        <dbReference type="ARBA" id="ARBA00022475"/>
    </source>
</evidence>
<evidence type="ECO:0000256" key="7">
    <source>
        <dbReference type="ARBA" id="ARBA00022989"/>
    </source>
</evidence>
<dbReference type="PROSITE" id="PS50928">
    <property type="entry name" value="ABC_TM1"/>
    <property type="match status" value="1"/>
</dbReference>
<dbReference type="Gene3D" id="1.10.3720.10">
    <property type="entry name" value="MetI-like"/>
    <property type="match status" value="1"/>
</dbReference>
<dbReference type="CDD" id="cd06261">
    <property type="entry name" value="TM_PBP2"/>
    <property type="match status" value="1"/>
</dbReference>